<dbReference type="SUPFAM" id="SSF47175">
    <property type="entry name" value="Cytochromes"/>
    <property type="match status" value="1"/>
</dbReference>
<sequence>MRRTITLTGTLLLGAGVALAQNPQEQVDKTQLAMKSNLTSAIALSDIAKDKKPYDQAAVDKALAELDDVAKRFPSLFPESIKGLKPTKGEYYASPKVWTERADFEAHSATFVKAVDQAKAKIKDANSLKAEFPELNKVCVGCHEKFRVKG</sequence>
<feature type="binding site" description="covalent" evidence="7">
    <location>
        <position position="139"/>
    </location>
    <ligand>
        <name>heme c</name>
        <dbReference type="ChEBI" id="CHEBI:61717"/>
    </ligand>
</feature>
<dbReference type="KEGG" id="bic:LMTR13_28195"/>
<dbReference type="Proteomes" id="UP000092839">
    <property type="component" value="Chromosome"/>
</dbReference>
<dbReference type="Pfam" id="PF01322">
    <property type="entry name" value="Cytochrom_C_2"/>
    <property type="match status" value="1"/>
</dbReference>
<evidence type="ECO:0000256" key="6">
    <source>
        <dbReference type="PIRSR" id="PIRSR000027-1"/>
    </source>
</evidence>
<dbReference type="OrthoDB" id="9811729at2"/>
<dbReference type="GO" id="GO:0042597">
    <property type="term" value="C:periplasmic space"/>
    <property type="evidence" value="ECO:0007669"/>
    <property type="project" value="InterPro"/>
</dbReference>
<dbReference type="InterPro" id="IPR010980">
    <property type="entry name" value="Cyt_c/b562"/>
</dbReference>
<dbReference type="Gene3D" id="1.20.120.10">
    <property type="entry name" value="Cytochrome c/b562"/>
    <property type="match status" value="1"/>
</dbReference>
<organism evidence="9 10">
    <name type="scientific">Bradyrhizobium icense</name>
    <dbReference type="NCBI Taxonomy" id="1274631"/>
    <lineage>
        <taxon>Bacteria</taxon>
        <taxon>Pseudomonadati</taxon>
        <taxon>Pseudomonadota</taxon>
        <taxon>Alphaproteobacteria</taxon>
        <taxon>Hyphomicrobiales</taxon>
        <taxon>Nitrobacteraceae</taxon>
        <taxon>Bradyrhizobium</taxon>
    </lineage>
</organism>
<keyword evidence="3 6" id="KW-0479">Metal-binding</keyword>
<dbReference type="GO" id="GO:0022900">
    <property type="term" value="P:electron transport chain"/>
    <property type="evidence" value="ECO:0007669"/>
    <property type="project" value="InterPro"/>
</dbReference>
<evidence type="ECO:0000313" key="10">
    <source>
        <dbReference type="Proteomes" id="UP000092839"/>
    </source>
</evidence>
<name>A0A1B1USZ6_9BRAD</name>
<dbReference type="EMBL" id="CP016428">
    <property type="protein sequence ID" value="ANW05919.1"/>
    <property type="molecule type" value="Genomic_DNA"/>
</dbReference>
<evidence type="ECO:0000313" key="9">
    <source>
        <dbReference type="EMBL" id="ANW05919.1"/>
    </source>
</evidence>
<dbReference type="InterPro" id="IPR002321">
    <property type="entry name" value="Cyt_c_II"/>
</dbReference>
<keyword evidence="10" id="KW-1185">Reference proteome</keyword>
<feature type="signal peptide" evidence="8">
    <location>
        <begin position="1"/>
        <end position="20"/>
    </location>
</feature>
<keyword evidence="1" id="KW-0813">Transport</keyword>
<reference evidence="9 10" key="1">
    <citation type="submission" date="2016-07" db="EMBL/GenBank/DDBJ databases">
        <title>Complete genome sequence of Bradyrhizobium icense LMTR 13T, a potential inoculant strain isolated from lima bean (Phaseolus lunatus) in Peru.</title>
        <authorList>
            <person name="Ormeno-Orrillo E."/>
            <person name="Duran D."/>
            <person name="Rogel M.A."/>
            <person name="Rey L."/>
            <person name="Imperial J."/>
            <person name="Ruiz-Argueso T."/>
            <person name="Martinez-Romero E."/>
        </authorList>
    </citation>
    <scope>NUCLEOTIDE SEQUENCE [LARGE SCALE GENOMIC DNA]</scope>
    <source>
        <strain evidence="9 10">LMTR 13</strain>
    </source>
</reference>
<keyword evidence="8" id="KW-0732">Signal</keyword>
<dbReference type="AlphaFoldDB" id="A0A1B1USZ6"/>
<evidence type="ECO:0000256" key="3">
    <source>
        <dbReference type="ARBA" id="ARBA00022723"/>
    </source>
</evidence>
<dbReference type="PIRSF" id="PIRSF000027">
    <property type="entry name" value="Cytc_c_prime"/>
    <property type="match status" value="1"/>
</dbReference>
<evidence type="ECO:0000256" key="2">
    <source>
        <dbReference type="ARBA" id="ARBA00022617"/>
    </source>
</evidence>
<feature type="chain" id="PRO_5008530873" evidence="8">
    <location>
        <begin position="21"/>
        <end position="150"/>
    </location>
</feature>
<keyword evidence="2 7" id="KW-0349">Heme</keyword>
<evidence type="ECO:0000256" key="1">
    <source>
        <dbReference type="ARBA" id="ARBA00022448"/>
    </source>
</evidence>
<dbReference type="GO" id="GO:0009055">
    <property type="term" value="F:electron transfer activity"/>
    <property type="evidence" value="ECO:0007669"/>
    <property type="project" value="InterPro"/>
</dbReference>
<dbReference type="InterPro" id="IPR012127">
    <property type="entry name" value="Cyt_c_prime"/>
</dbReference>
<dbReference type="RefSeq" id="WP_065733031.1">
    <property type="nucleotide sequence ID" value="NZ_CP016428.1"/>
</dbReference>
<dbReference type="STRING" id="1274631.LMTR13_28195"/>
<dbReference type="GO" id="GO:0005506">
    <property type="term" value="F:iron ion binding"/>
    <property type="evidence" value="ECO:0007669"/>
    <property type="project" value="InterPro"/>
</dbReference>
<protein>
    <submittedName>
        <fullName evidence="9">Cytochrome C</fullName>
    </submittedName>
</protein>
<accession>A0A1B1USZ6</accession>
<keyword evidence="4" id="KW-0249">Electron transport</keyword>
<gene>
    <name evidence="9" type="ORF">LMTR13_28195</name>
</gene>
<feature type="binding site" description="covalent" evidence="7">
    <location>
        <position position="142"/>
    </location>
    <ligand>
        <name>heme c</name>
        <dbReference type="ChEBI" id="CHEBI:61717"/>
    </ligand>
</feature>
<dbReference type="PROSITE" id="PS51009">
    <property type="entry name" value="CYTCII"/>
    <property type="match status" value="1"/>
</dbReference>
<comment type="PTM">
    <text evidence="7">Binds 1 heme group per subunit.</text>
</comment>
<evidence type="ECO:0000256" key="5">
    <source>
        <dbReference type="ARBA" id="ARBA00023004"/>
    </source>
</evidence>
<keyword evidence="5 6" id="KW-0408">Iron</keyword>
<evidence type="ECO:0000256" key="4">
    <source>
        <dbReference type="ARBA" id="ARBA00022982"/>
    </source>
</evidence>
<evidence type="ECO:0000256" key="8">
    <source>
        <dbReference type="SAM" id="SignalP"/>
    </source>
</evidence>
<proteinExistence type="predicted"/>
<evidence type="ECO:0000256" key="7">
    <source>
        <dbReference type="PIRSR" id="PIRSR000027-2"/>
    </source>
</evidence>
<dbReference type="GO" id="GO:0020037">
    <property type="term" value="F:heme binding"/>
    <property type="evidence" value="ECO:0007669"/>
    <property type="project" value="InterPro"/>
</dbReference>
<feature type="binding site" description="axial binding residue" evidence="6">
    <location>
        <position position="143"/>
    </location>
    <ligand>
        <name>heme c</name>
        <dbReference type="ChEBI" id="CHEBI:61717"/>
    </ligand>
    <ligandPart>
        <name>Fe</name>
        <dbReference type="ChEBI" id="CHEBI:18248"/>
    </ligandPart>
</feature>